<feature type="non-terminal residue" evidence="1">
    <location>
        <position position="87"/>
    </location>
</feature>
<organism evidence="1 2">
    <name type="scientific">Reticulomyxa filosa</name>
    <dbReference type="NCBI Taxonomy" id="46433"/>
    <lineage>
        <taxon>Eukaryota</taxon>
        <taxon>Sar</taxon>
        <taxon>Rhizaria</taxon>
        <taxon>Retaria</taxon>
        <taxon>Foraminifera</taxon>
        <taxon>Monothalamids</taxon>
        <taxon>Reticulomyxidae</taxon>
        <taxon>Reticulomyxa</taxon>
    </lineage>
</organism>
<evidence type="ECO:0000313" key="2">
    <source>
        <dbReference type="Proteomes" id="UP000023152"/>
    </source>
</evidence>
<dbReference type="EMBL" id="ASPP01042477">
    <property type="protein sequence ID" value="ETN99927.1"/>
    <property type="molecule type" value="Genomic_DNA"/>
</dbReference>
<proteinExistence type="predicted"/>
<accession>X6LD74</accession>
<sequence length="87" mass="10618">LLFPKNCLAIENRKCNNKDNKKDKYVYFLKQNQLTVRKKKLSEVFFFGELKGFVKKDIIIFVFCKSKKECHYCSYSIFRWYFDHALE</sequence>
<evidence type="ECO:0000313" key="1">
    <source>
        <dbReference type="EMBL" id="ETN99927.1"/>
    </source>
</evidence>
<comment type="caution">
    <text evidence="1">The sequence shown here is derived from an EMBL/GenBank/DDBJ whole genome shotgun (WGS) entry which is preliminary data.</text>
</comment>
<reference evidence="1 2" key="1">
    <citation type="journal article" date="2013" name="Curr. Biol.">
        <title>The Genome of the Foraminiferan Reticulomyxa filosa.</title>
        <authorList>
            <person name="Glockner G."/>
            <person name="Hulsmann N."/>
            <person name="Schleicher M."/>
            <person name="Noegel A.A."/>
            <person name="Eichinger L."/>
            <person name="Gallinger C."/>
            <person name="Pawlowski J."/>
            <person name="Sierra R."/>
            <person name="Euteneuer U."/>
            <person name="Pillet L."/>
            <person name="Moustafa A."/>
            <person name="Platzer M."/>
            <person name="Groth M."/>
            <person name="Szafranski K."/>
            <person name="Schliwa M."/>
        </authorList>
    </citation>
    <scope>NUCLEOTIDE SEQUENCE [LARGE SCALE GENOMIC DNA]</scope>
</reference>
<gene>
    <name evidence="1" type="ORF">RFI_37540</name>
</gene>
<feature type="non-terminal residue" evidence="1">
    <location>
        <position position="1"/>
    </location>
</feature>
<protein>
    <submittedName>
        <fullName evidence="1">Uncharacterized protein</fullName>
    </submittedName>
</protein>
<name>X6LD74_RETFI</name>
<keyword evidence="2" id="KW-1185">Reference proteome</keyword>
<dbReference type="AlphaFoldDB" id="X6LD74"/>
<dbReference type="Proteomes" id="UP000023152">
    <property type="component" value="Unassembled WGS sequence"/>
</dbReference>